<proteinExistence type="predicted"/>
<name>A0A1J0A659_9ENTE</name>
<keyword evidence="2" id="KW-1185">Reference proteome</keyword>
<gene>
    <name evidence="1" type="ORF">BHY08_05880</name>
</gene>
<dbReference type="EMBL" id="CP017267">
    <property type="protein sequence ID" value="APB31399.1"/>
    <property type="molecule type" value="Genomic_DNA"/>
</dbReference>
<protein>
    <submittedName>
        <fullName evidence="1">Uncharacterized protein</fullName>
    </submittedName>
</protein>
<accession>A0A1J0A659</accession>
<dbReference type="KEGG" id="vte:BHY08_05880"/>
<sequence>MYYHNKRGCTLNRIDRLNSINAFFYFGHRKRGILIGKIKSSITNIPKENDPIDNNTRKLLNSTDDSLILNENWLSREARNNRSFNMMTGRLVNKDKQCQKCGCYQSVKNGTHQIVNCLQLNVAKLI</sequence>
<evidence type="ECO:0000313" key="2">
    <source>
        <dbReference type="Proteomes" id="UP000191200"/>
    </source>
</evidence>
<dbReference type="AlphaFoldDB" id="A0A1J0A659"/>
<reference evidence="1 2" key="1">
    <citation type="submission" date="2016-09" db="EMBL/GenBank/DDBJ databases">
        <title>Vagococcus teuberi sp. nov., isolated from the Malian artisanal sour milk fene.</title>
        <authorList>
            <person name="Wullschleger S."/>
            <person name="Seifert C."/>
            <person name="Baumgartner S."/>
            <person name="Lacroix C."/>
            <person name="Bonfoh B."/>
            <person name="Stevens M.J."/>
            <person name="Meile L."/>
        </authorList>
    </citation>
    <scope>NUCLEOTIDE SEQUENCE [LARGE SCALE GENOMIC DNA]</scope>
    <source>
        <strain evidence="1 2">DSM 21459</strain>
    </source>
</reference>
<dbReference type="Proteomes" id="UP000191200">
    <property type="component" value="Chromosome"/>
</dbReference>
<organism evidence="1 2">
    <name type="scientific">Vagococcus teuberi</name>
    <dbReference type="NCBI Taxonomy" id="519472"/>
    <lineage>
        <taxon>Bacteria</taxon>
        <taxon>Bacillati</taxon>
        <taxon>Bacillota</taxon>
        <taxon>Bacilli</taxon>
        <taxon>Lactobacillales</taxon>
        <taxon>Enterococcaceae</taxon>
        <taxon>Vagococcus</taxon>
    </lineage>
</organism>
<dbReference type="STRING" id="519472.BHY08_05880"/>
<evidence type="ECO:0000313" key="1">
    <source>
        <dbReference type="EMBL" id="APB31399.1"/>
    </source>
</evidence>